<protein>
    <submittedName>
        <fullName evidence="12">Metalloprotease 1</fullName>
    </submittedName>
</protein>
<dbReference type="EMBL" id="AZHC01000035">
    <property type="protein sequence ID" value="OAA36426.1"/>
    <property type="molecule type" value="Genomic_DNA"/>
</dbReference>
<comment type="similarity">
    <text evidence="2">Belongs to the peptidase M43B family.</text>
</comment>
<organism evidence="12 13">
    <name type="scientific">Metarhizium rileyi (strain RCEF 4871)</name>
    <name type="common">Nomuraea rileyi</name>
    <dbReference type="NCBI Taxonomy" id="1649241"/>
    <lineage>
        <taxon>Eukaryota</taxon>
        <taxon>Fungi</taxon>
        <taxon>Dikarya</taxon>
        <taxon>Ascomycota</taxon>
        <taxon>Pezizomycotina</taxon>
        <taxon>Sordariomycetes</taxon>
        <taxon>Hypocreomycetidae</taxon>
        <taxon>Hypocreales</taxon>
        <taxon>Clavicipitaceae</taxon>
        <taxon>Metarhizium</taxon>
    </lineage>
</organism>
<dbReference type="InterPro" id="IPR024079">
    <property type="entry name" value="MetalloPept_cat_dom_sf"/>
</dbReference>
<evidence type="ECO:0000256" key="2">
    <source>
        <dbReference type="ARBA" id="ARBA00008721"/>
    </source>
</evidence>
<keyword evidence="13" id="KW-1185">Reference proteome</keyword>
<dbReference type="OMA" id="GYCYFPD"/>
<sequence>MKLNVGNSTKTLVVLVSMAATSLAAAIQAVEPEECGTGETPAQILSLAKEAVAASSTVMGSAASRADINVPLYVHVVASSRTEAGGYLSRETVYKGVSVLNKSYQGLGFQYILQGLDYTIDADLADDMGATPNERLALKKKLRKGSYAALNLYVFPRIKSGSNGYCFYPNEFPPKSNAFYQDGCTIATGVWSNEQTVPHEVGHWNGLPHTFSTSCDKDGDGLNDTPRSLKTFAKECSQVVDTCPGQPGKDPIKNFMSYGSCRSEFTRDQVALMKTSWSKFRAKWL</sequence>
<dbReference type="GO" id="GO:0008237">
    <property type="term" value="F:metallopeptidase activity"/>
    <property type="evidence" value="ECO:0007669"/>
    <property type="project" value="UniProtKB-KW"/>
</dbReference>
<dbReference type="STRING" id="1081105.A0A166Y1J4"/>
<keyword evidence="7" id="KW-0862">Zinc</keyword>
<keyword evidence="6" id="KW-0378">Hydrolase</keyword>
<dbReference type="InterPro" id="IPR008754">
    <property type="entry name" value="Peptidase_M43"/>
</dbReference>
<evidence type="ECO:0000256" key="7">
    <source>
        <dbReference type="ARBA" id="ARBA00022833"/>
    </source>
</evidence>
<evidence type="ECO:0000313" key="13">
    <source>
        <dbReference type="Proteomes" id="UP000243498"/>
    </source>
</evidence>
<evidence type="ECO:0000256" key="3">
    <source>
        <dbReference type="ARBA" id="ARBA00022670"/>
    </source>
</evidence>
<evidence type="ECO:0000256" key="4">
    <source>
        <dbReference type="ARBA" id="ARBA00022723"/>
    </source>
</evidence>
<feature type="chain" id="PRO_5007882573" evidence="10">
    <location>
        <begin position="25"/>
        <end position="285"/>
    </location>
</feature>
<keyword evidence="8 12" id="KW-0482">Metalloprotease</keyword>
<feature type="signal peptide" evidence="10">
    <location>
        <begin position="1"/>
        <end position="24"/>
    </location>
</feature>
<keyword evidence="5 10" id="KW-0732">Signal</keyword>
<dbReference type="PANTHER" id="PTHR47466:SF1">
    <property type="entry name" value="METALLOPROTEASE MEP1 (AFU_ORTHOLOGUE AFUA_1G07730)-RELATED"/>
    <property type="match status" value="1"/>
</dbReference>
<keyword evidence="4" id="KW-0479">Metal-binding</keyword>
<accession>A0A166Y1J4</accession>
<feature type="domain" description="Peptidase M43 pregnancy-associated plasma-A" evidence="11">
    <location>
        <begin position="150"/>
        <end position="275"/>
    </location>
</feature>
<dbReference type="Proteomes" id="UP000243498">
    <property type="component" value="Unassembled WGS sequence"/>
</dbReference>
<comment type="caution">
    <text evidence="12">The sequence shown here is derived from an EMBL/GenBank/DDBJ whole genome shotgun (WGS) entry which is preliminary data.</text>
</comment>
<dbReference type="GO" id="GO:0006508">
    <property type="term" value="P:proteolysis"/>
    <property type="evidence" value="ECO:0007669"/>
    <property type="project" value="UniProtKB-KW"/>
</dbReference>
<dbReference type="SUPFAM" id="SSF55486">
    <property type="entry name" value="Metalloproteases ('zincins'), catalytic domain"/>
    <property type="match status" value="1"/>
</dbReference>
<dbReference type="AlphaFoldDB" id="A0A166Y1J4"/>
<dbReference type="OrthoDB" id="536211at2759"/>
<evidence type="ECO:0000256" key="6">
    <source>
        <dbReference type="ARBA" id="ARBA00022801"/>
    </source>
</evidence>
<evidence type="ECO:0000256" key="8">
    <source>
        <dbReference type="ARBA" id="ARBA00023049"/>
    </source>
</evidence>
<comment type="function">
    <text evidence="1">Secreted metalloproteinase that allows assimilation of proteinaceous substrates.</text>
</comment>
<dbReference type="GO" id="GO:0046872">
    <property type="term" value="F:metal ion binding"/>
    <property type="evidence" value="ECO:0007669"/>
    <property type="project" value="UniProtKB-KW"/>
</dbReference>
<name>A0A166Y1J4_METRR</name>
<gene>
    <name evidence="12" type="ORF">NOR_07505</name>
</gene>
<evidence type="ECO:0000256" key="1">
    <source>
        <dbReference type="ARBA" id="ARBA00003174"/>
    </source>
</evidence>
<evidence type="ECO:0000256" key="5">
    <source>
        <dbReference type="ARBA" id="ARBA00022729"/>
    </source>
</evidence>
<evidence type="ECO:0000256" key="10">
    <source>
        <dbReference type="SAM" id="SignalP"/>
    </source>
</evidence>
<evidence type="ECO:0000313" key="12">
    <source>
        <dbReference type="EMBL" id="OAA36426.1"/>
    </source>
</evidence>
<proteinExistence type="inferred from homology"/>
<reference evidence="12 13" key="1">
    <citation type="journal article" date="2016" name="Genome Biol. Evol.">
        <title>Divergent and convergent evolution of fungal pathogenicity.</title>
        <authorList>
            <person name="Shang Y."/>
            <person name="Xiao G."/>
            <person name="Zheng P."/>
            <person name="Cen K."/>
            <person name="Zhan S."/>
            <person name="Wang C."/>
        </authorList>
    </citation>
    <scope>NUCLEOTIDE SEQUENCE [LARGE SCALE GENOMIC DNA]</scope>
    <source>
        <strain evidence="12 13">RCEF 4871</strain>
    </source>
</reference>
<dbReference type="Gene3D" id="3.40.390.10">
    <property type="entry name" value="Collagenase (Catalytic Domain)"/>
    <property type="match status" value="1"/>
</dbReference>
<evidence type="ECO:0000256" key="9">
    <source>
        <dbReference type="ARBA" id="ARBA00023157"/>
    </source>
</evidence>
<evidence type="ECO:0000259" key="11">
    <source>
        <dbReference type="Pfam" id="PF05572"/>
    </source>
</evidence>
<keyword evidence="3" id="KW-0645">Protease</keyword>
<keyword evidence="9" id="KW-1015">Disulfide bond</keyword>
<dbReference type="PANTHER" id="PTHR47466">
    <property type="match status" value="1"/>
</dbReference>
<dbReference type="Pfam" id="PF05572">
    <property type="entry name" value="Peptidase_M43"/>
    <property type="match status" value="1"/>
</dbReference>